<dbReference type="RefSeq" id="WP_032482337.1">
    <property type="nucleotide sequence ID" value="NZ_JASGOQ010000001.1"/>
</dbReference>
<dbReference type="GO" id="GO:0006788">
    <property type="term" value="P:heme oxidation"/>
    <property type="evidence" value="ECO:0007669"/>
    <property type="project" value="InterPro"/>
</dbReference>
<dbReference type="SUPFAM" id="SSF48613">
    <property type="entry name" value="Heme oxygenase-like"/>
    <property type="match status" value="1"/>
</dbReference>
<dbReference type="Gene3D" id="1.20.910.10">
    <property type="entry name" value="Heme oxygenase-like"/>
    <property type="match status" value="1"/>
</dbReference>
<dbReference type="GO" id="GO:0004392">
    <property type="term" value="F:heme oxygenase (decyclizing) activity"/>
    <property type="evidence" value="ECO:0007669"/>
    <property type="project" value="InterPro"/>
</dbReference>
<dbReference type="Pfam" id="PF01126">
    <property type="entry name" value="Heme_oxygenase"/>
    <property type="match status" value="1"/>
</dbReference>
<evidence type="ECO:0000313" key="1">
    <source>
        <dbReference type="EMBL" id="MDV5389243.1"/>
    </source>
</evidence>
<proteinExistence type="predicted"/>
<protein>
    <submittedName>
        <fullName evidence="1">Biliverdin-producing heme oxygenase</fullName>
    </submittedName>
</protein>
<organism evidence="1 2">
    <name type="scientific">Shewanella xiamenensis</name>
    <dbReference type="NCBI Taxonomy" id="332186"/>
    <lineage>
        <taxon>Bacteria</taxon>
        <taxon>Pseudomonadati</taxon>
        <taxon>Pseudomonadota</taxon>
        <taxon>Gammaproteobacteria</taxon>
        <taxon>Alteromonadales</taxon>
        <taxon>Shewanellaceae</taxon>
        <taxon>Shewanella</taxon>
    </lineage>
</organism>
<accession>A0AAE4TM03</accession>
<reference evidence="1" key="1">
    <citation type="submission" date="2023-05" db="EMBL/GenBank/DDBJ databases">
        <title>Colonisation of extended spectrum b-lactamase- and carbapenemase-producing bacteria on hospital surfaces from low- and middle-income countries.</title>
        <authorList>
            <person name="Nieto-Rosado M."/>
            <person name="Sands K."/>
            <person name="Iregbu K."/>
            <person name="Zahra R."/>
            <person name="Mazarati J.B."/>
            <person name="Mehtar S."/>
            <person name="Barnards-Group B."/>
            <person name="Walsh T.R."/>
        </authorList>
    </citation>
    <scope>NUCLEOTIDE SEQUENCE</scope>
    <source>
        <strain evidence="1">PP-E493</strain>
    </source>
</reference>
<gene>
    <name evidence="1" type="ORF">QM089_02940</name>
</gene>
<name>A0AAE4TM03_9GAMM</name>
<comment type="caution">
    <text evidence="1">The sequence shown here is derived from an EMBL/GenBank/DDBJ whole genome shotgun (WGS) entry which is preliminary data.</text>
</comment>
<sequence length="192" mass="21816">MAKAHLILREATHEWHQRVEELSLFKKLMYPEVSVEDLLATLSLLYAFYERVESAIQPYFSQTSTLPYNSKKRALEADLTLLGALTQQVPGVFEVKDVAVAWGARYVLEGASLGRKVIARHLKKRLPAIASSLQFYQLEPDVETSWSHLVSALEAELQTPAQIDRATTAACDTFELLYNLAKLQRRDIKKRL</sequence>
<dbReference type="CDD" id="cd19166">
    <property type="entry name" value="HemeO-bac"/>
    <property type="match status" value="1"/>
</dbReference>
<dbReference type="InterPro" id="IPR016084">
    <property type="entry name" value="Haem_Oase-like_multi-hlx"/>
</dbReference>
<evidence type="ECO:0000313" key="2">
    <source>
        <dbReference type="Proteomes" id="UP001187859"/>
    </source>
</evidence>
<dbReference type="Proteomes" id="UP001187859">
    <property type="component" value="Unassembled WGS sequence"/>
</dbReference>
<dbReference type="AlphaFoldDB" id="A0AAE4TM03"/>
<dbReference type="EMBL" id="JASGOQ010000001">
    <property type="protein sequence ID" value="MDV5389243.1"/>
    <property type="molecule type" value="Genomic_DNA"/>
</dbReference>
<dbReference type="InterPro" id="IPR016053">
    <property type="entry name" value="Haem_Oase-like"/>
</dbReference>